<name>A0A2V3U0P9_9HYPH</name>
<comment type="caution">
    <text evidence="1">The sequence shown here is derived from an EMBL/GenBank/DDBJ whole genome shotgun (WGS) entry which is preliminary data.</text>
</comment>
<evidence type="ECO:0000313" key="1">
    <source>
        <dbReference type="EMBL" id="PXW55773.1"/>
    </source>
</evidence>
<keyword evidence="2" id="KW-1185">Reference proteome</keyword>
<sequence>MNQASGAEQNVSVCLSATGARVEFRHDDGHSVIVDVHSEQAAREIARADEMHKVLQEIVNWADIMGLDPAEIARGRALLEELGGVIPDTAR</sequence>
<dbReference type="EMBL" id="QJJK01000009">
    <property type="protein sequence ID" value="PXW55773.1"/>
    <property type="molecule type" value="Genomic_DNA"/>
</dbReference>
<dbReference type="Proteomes" id="UP000248021">
    <property type="component" value="Unassembled WGS sequence"/>
</dbReference>
<protein>
    <submittedName>
        <fullName evidence="1">Uncharacterized protein</fullName>
    </submittedName>
</protein>
<evidence type="ECO:0000313" key="2">
    <source>
        <dbReference type="Proteomes" id="UP000248021"/>
    </source>
</evidence>
<gene>
    <name evidence="1" type="ORF">C7450_109182</name>
</gene>
<reference evidence="1 2" key="1">
    <citation type="submission" date="2018-05" db="EMBL/GenBank/DDBJ databases">
        <title>Genomic Encyclopedia of Type Strains, Phase IV (KMG-IV): sequencing the most valuable type-strain genomes for metagenomic binning, comparative biology and taxonomic classification.</title>
        <authorList>
            <person name="Goeker M."/>
        </authorList>
    </citation>
    <scope>NUCLEOTIDE SEQUENCE [LARGE SCALE GENOMIC DNA]</scope>
    <source>
        <strain evidence="1 2">DSM 6462</strain>
    </source>
</reference>
<organism evidence="1 2">
    <name type="scientific">Chelatococcus asaccharovorans</name>
    <dbReference type="NCBI Taxonomy" id="28210"/>
    <lineage>
        <taxon>Bacteria</taxon>
        <taxon>Pseudomonadati</taxon>
        <taxon>Pseudomonadota</taxon>
        <taxon>Alphaproteobacteria</taxon>
        <taxon>Hyphomicrobiales</taxon>
        <taxon>Chelatococcaceae</taxon>
        <taxon>Chelatococcus</taxon>
    </lineage>
</organism>
<dbReference type="AlphaFoldDB" id="A0A2V3U0P9"/>
<accession>A0A2V3U0P9</accession>
<proteinExistence type="predicted"/>